<sequence>MWSYINNHYRSPLHAHREWHRQYGPVLGYYFGYDPVLLVADIKHLKNILLKDFTDFTDRPDTIRNRRGAALTILTGQRWKTVRSTLTPSFTTSKLKQLSPEVGRVVDGFMDNVHKEFASGGRSVDIYQLYQALTLETICHTALGVDYGIQKDVANSKILQKVKVVFTLNFNLLSIFLSKYHDSTENFNIN</sequence>
<keyword evidence="5" id="KW-0560">Oxidoreductase</keyword>
<evidence type="ECO:0000313" key="8">
    <source>
        <dbReference type="EMBL" id="OQR74337.1"/>
    </source>
</evidence>
<protein>
    <submittedName>
        <fullName evidence="8">Cytochrome P450 3A31-like</fullName>
    </submittedName>
</protein>
<dbReference type="EMBL" id="MNPL01008199">
    <property type="protein sequence ID" value="OQR74337.1"/>
    <property type="molecule type" value="Genomic_DNA"/>
</dbReference>
<evidence type="ECO:0000256" key="7">
    <source>
        <dbReference type="ARBA" id="ARBA00023033"/>
    </source>
</evidence>
<comment type="caution">
    <text evidence="8">The sequence shown here is derived from an EMBL/GenBank/DDBJ whole genome shotgun (WGS) entry which is preliminary data.</text>
</comment>
<dbReference type="InterPro" id="IPR036396">
    <property type="entry name" value="Cyt_P450_sf"/>
</dbReference>
<dbReference type="InterPro" id="IPR001128">
    <property type="entry name" value="Cyt_P450"/>
</dbReference>
<dbReference type="PANTHER" id="PTHR24302">
    <property type="entry name" value="CYTOCHROME P450 FAMILY 3"/>
    <property type="match status" value="1"/>
</dbReference>
<dbReference type="PANTHER" id="PTHR24302:SF15">
    <property type="entry name" value="FATTY-ACID PEROXYGENASE"/>
    <property type="match status" value="1"/>
</dbReference>
<evidence type="ECO:0000256" key="5">
    <source>
        <dbReference type="ARBA" id="ARBA00023002"/>
    </source>
</evidence>
<evidence type="ECO:0000256" key="4">
    <source>
        <dbReference type="ARBA" id="ARBA00022723"/>
    </source>
</evidence>
<comment type="cofactor">
    <cofactor evidence="1">
        <name>heme</name>
        <dbReference type="ChEBI" id="CHEBI:30413"/>
    </cofactor>
</comment>
<dbReference type="AlphaFoldDB" id="A0A1V9XLF1"/>
<evidence type="ECO:0000256" key="3">
    <source>
        <dbReference type="ARBA" id="ARBA00022617"/>
    </source>
</evidence>
<dbReference type="OrthoDB" id="8251073at2759"/>
<keyword evidence="6" id="KW-0408">Iron</keyword>
<evidence type="ECO:0000313" key="9">
    <source>
        <dbReference type="Proteomes" id="UP000192247"/>
    </source>
</evidence>
<evidence type="ECO:0000256" key="2">
    <source>
        <dbReference type="ARBA" id="ARBA00010617"/>
    </source>
</evidence>
<name>A0A1V9XLF1_9ACAR</name>
<dbReference type="InterPro" id="IPR050705">
    <property type="entry name" value="Cytochrome_P450_3A"/>
</dbReference>
<dbReference type="SUPFAM" id="SSF48264">
    <property type="entry name" value="Cytochrome P450"/>
    <property type="match status" value="1"/>
</dbReference>
<keyword evidence="9" id="KW-1185">Reference proteome</keyword>
<accession>A0A1V9XLF1</accession>
<dbReference type="STRING" id="418985.A0A1V9XLF1"/>
<dbReference type="GO" id="GO:0005506">
    <property type="term" value="F:iron ion binding"/>
    <property type="evidence" value="ECO:0007669"/>
    <property type="project" value="InterPro"/>
</dbReference>
<dbReference type="InterPro" id="IPR002402">
    <property type="entry name" value="Cyt_P450_E_grp-II"/>
</dbReference>
<dbReference type="GO" id="GO:0020037">
    <property type="term" value="F:heme binding"/>
    <property type="evidence" value="ECO:0007669"/>
    <property type="project" value="InterPro"/>
</dbReference>
<evidence type="ECO:0000256" key="6">
    <source>
        <dbReference type="ARBA" id="ARBA00023004"/>
    </source>
</evidence>
<dbReference type="GO" id="GO:0016705">
    <property type="term" value="F:oxidoreductase activity, acting on paired donors, with incorporation or reduction of molecular oxygen"/>
    <property type="evidence" value="ECO:0007669"/>
    <property type="project" value="InterPro"/>
</dbReference>
<dbReference type="Proteomes" id="UP000192247">
    <property type="component" value="Unassembled WGS sequence"/>
</dbReference>
<keyword evidence="7" id="KW-0503">Monooxygenase</keyword>
<dbReference type="Gene3D" id="1.10.630.10">
    <property type="entry name" value="Cytochrome P450"/>
    <property type="match status" value="1"/>
</dbReference>
<keyword evidence="3" id="KW-0349">Heme</keyword>
<dbReference type="InParanoid" id="A0A1V9XLF1"/>
<reference evidence="8 9" key="1">
    <citation type="journal article" date="2017" name="Gigascience">
        <title>Draft genome of the honey bee ectoparasitic mite, Tropilaelaps mercedesae, is shaped by the parasitic life history.</title>
        <authorList>
            <person name="Dong X."/>
            <person name="Armstrong S.D."/>
            <person name="Xia D."/>
            <person name="Makepeace B.L."/>
            <person name="Darby A.C."/>
            <person name="Kadowaki T."/>
        </authorList>
    </citation>
    <scope>NUCLEOTIDE SEQUENCE [LARGE SCALE GENOMIC DNA]</scope>
    <source>
        <strain evidence="8">Wuxi-XJTLU</strain>
    </source>
</reference>
<dbReference type="PRINTS" id="PR00464">
    <property type="entry name" value="EP450II"/>
</dbReference>
<gene>
    <name evidence="8" type="ORF">BIW11_03435</name>
</gene>
<dbReference type="GO" id="GO:0008395">
    <property type="term" value="F:steroid hydroxylase activity"/>
    <property type="evidence" value="ECO:0007669"/>
    <property type="project" value="TreeGrafter"/>
</dbReference>
<keyword evidence="4" id="KW-0479">Metal-binding</keyword>
<proteinExistence type="inferred from homology"/>
<evidence type="ECO:0000256" key="1">
    <source>
        <dbReference type="ARBA" id="ARBA00001971"/>
    </source>
</evidence>
<organism evidence="8 9">
    <name type="scientific">Tropilaelaps mercedesae</name>
    <dbReference type="NCBI Taxonomy" id="418985"/>
    <lineage>
        <taxon>Eukaryota</taxon>
        <taxon>Metazoa</taxon>
        <taxon>Ecdysozoa</taxon>
        <taxon>Arthropoda</taxon>
        <taxon>Chelicerata</taxon>
        <taxon>Arachnida</taxon>
        <taxon>Acari</taxon>
        <taxon>Parasitiformes</taxon>
        <taxon>Mesostigmata</taxon>
        <taxon>Gamasina</taxon>
        <taxon>Dermanyssoidea</taxon>
        <taxon>Laelapidae</taxon>
        <taxon>Tropilaelaps</taxon>
    </lineage>
</organism>
<comment type="similarity">
    <text evidence="2">Belongs to the cytochrome P450 family.</text>
</comment>
<dbReference type="Pfam" id="PF00067">
    <property type="entry name" value="p450"/>
    <property type="match status" value="1"/>
</dbReference>